<dbReference type="Gene3D" id="3.40.190.290">
    <property type="match status" value="1"/>
</dbReference>
<dbReference type="PANTHER" id="PTHR30537:SF3">
    <property type="entry name" value="TRANSCRIPTIONAL REGULATORY PROTEIN"/>
    <property type="match status" value="1"/>
</dbReference>
<name>A0A4R7C9M1_9HYPH</name>
<dbReference type="InterPro" id="IPR058163">
    <property type="entry name" value="LysR-type_TF_proteobact-type"/>
</dbReference>
<keyword evidence="8" id="KW-1185">Reference proteome</keyword>
<gene>
    <name evidence="7" type="ORF">EV668_0719</name>
</gene>
<keyword evidence="4" id="KW-0804">Transcription</keyword>
<evidence type="ECO:0000313" key="7">
    <source>
        <dbReference type="EMBL" id="TDR93457.1"/>
    </source>
</evidence>
<dbReference type="GO" id="GO:0043565">
    <property type="term" value="F:sequence-specific DNA binding"/>
    <property type="evidence" value="ECO:0007669"/>
    <property type="project" value="TreeGrafter"/>
</dbReference>
<dbReference type="Proteomes" id="UP000295122">
    <property type="component" value="Unassembled WGS sequence"/>
</dbReference>
<comment type="caution">
    <text evidence="7">The sequence shown here is derived from an EMBL/GenBank/DDBJ whole genome shotgun (WGS) entry which is preliminary data.</text>
</comment>
<dbReference type="InterPro" id="IPR036388">
    <property type="entry name" value="WH-like_DNA-bd_sf"/>
</dbReference>
<dbReference type="Pfam" id="PF00126">
    <property type="entry name" value="HTH_1"/>
    <property type="match status" value="1"/>
</dbReference>
<dbReference type="Gene3D" id="1.10.10.10">
    <property type="entry name" value="Winged helix-like DNA-binding domain superfamily/Winged helix DNA-binding domain"/>
    <property type="match status" value="1"/>
</dbReference>
<evidence type="ECO:0000256" key="3">
    <source>
        <dbReference type="ARBA" id="ARBA00023125"/>
    </source>
</evidence>
<dbReference type="InterPro" id="IPR000847">
    <property type="entry name" value="LysR_HTH_N"/>
</dbReference>
<evidence type="ECO:0000256" key="2">
    <source>
        <dbReference type="ARBA" id="ARBA00023015"/>
    </source>
</evidence>
<comment type="similarity">
    <text evidence="1">Belongs to the LysR transcriptional regulatory family.</text>
</comment>
<dbReference type="OrthoDB" id="9787460at2"/>
<organism evidence="7 8">
    <name type="scientific">Enterovirga rhinocerotis</name>
    <dbReference type="NCBI Taxonomy" id="1339210"/>
    <lineage>
        <taxon>Bacteria</taxon>
        <taxon>Pseudomonadati</taxon>
        <taxon>Pseudomonadota</taxon>
        <taxon>Alphaproteobacteria</taxon>
        <taxon>Hyphomicrobiales</taxon>
        <taxon>Methylobacteriaceae</taxon>
        <taxon>Enterovirga</taxon>
    </lineage>
</organism>
<dbReference type="FunFam" id="1.10.10.10:FF:000001">
    <property type="entry name" value="LysR family transcriptional regulator"/>
    <property type="match status" value="1"/>
</dbReference>
<evidence type="ECO:0000256" key="5">
    <source>
        <dbReference type="SAM" id="MobiDB-lite"/>
    </source>
</evidence>
<dbReference type="SUPFAM" id="SSF46785">
    <property type="entry name" value="Winged helix' DNA-binding domain"/>
    <property type="match status" value="1"/>
</dbReference>
<dbReference type="PRINTS" id="PR00039">
    <property type="entry name" value="HTHLYSR"/>
</dbReference>
<evidence type="ECO:0000259" key="6">
    <source>
        <dbReference type="PROSITE" id="PS50931"/>
    </source>
</evidence>
<reference evidence="7 8" key="1">
    <citation type="submission" date="2019-03" db="EMBL/GenBank/DDBJ databases">
        <title>Genomic Encyclopedia of Type Strains, Phase IV (KMG-IV): sequencing the most valuable type-strain genomes for metagenomic binning, comparative biology and taxonomic classification.</title>
        <authorList>
            <person name="Goeker M."/>
        </authorList>
    </citation>
    <scope>NUCLEOTIDE SEQUENCE [LARGE SCALE GENOMIC DNA]</scope>
    <source>
        <strain evidence="7 8">DSM 25903</strain>
    </source>
</reference>
<accession>A0A4R7C9M1</accession>
<evidence type="ECO:0000256" key="1">
    <source>
        <dbReference type="ARBA" id="ARBA00009437"/>
    </source>
</evidence>
<keyword evidence="3" id="KW-0238">DNA-binding</keyword>
<evidence type="ECO:0000256" key="4">
    <source>
        <dbReference type="ARBA" id="ARBA00023163"/>
    </source>
</evidence>
<dbReference type="GO" id="GO:0003700">
    <property type="term" value="F:DNA-binding transcription factor activity"/>
    <property type="evidence" value="ECO:0007669"/>
    <property type="project" value="InterPro"/>
</dbReference>
<feature type="domain" description="HTH lysR-type" evidence="6">
    <location>
        <begin position="7"/>
        <end position="64"/>
    </location>
</feature>
<protein>
    <submittedName>
        <fullName evidence="7">LysR family transcriptional regulator</fullName>
    </submittedName>
</protein>
<dbReference type="InterPro" id="IPR005119">
    <property type="entry name" value="LysR_subst-bd"/>
</dbReference>
<dbReference type="SUPFAM" id="SSF53850">
    <property type="entry name" value="Periplasmic binding protein-like II"/>
    <property type="match status" value="1"/>
</dbReference>
<dbReference type="GO" id="GO:0006351">
    <property type="term" value="P:DNA-templated transcription"/>
    <property type="evidence" value="ECO:0007669"/>
    <property type="project" value="TreeGrafter"/>
</dbReference>
<dbReference type="PROSITE" id="PS50931">
    <property type="entry name" value="HTH_LYSR"/>
    <property type="match status" value="1"/>
</dbReference>
<dbReference type="EMBL" id="SNZR01000011">
    <property type="protein sequence ID" value="TDR93457.1"/>
    <property type="molecule type" value="Genomic_DNA"/>
</dbReference>
<sequence>MASFESFDWDNLKVFVQTARAGNLSAAAKRLRIDQSTVSRRVAQLESSLGSALFSRQTNGLRLTDLGERLLRHAERVESAVIALQEDISDEDEAIAGRVRLATMEGIASLYLARRLADLKQKHPCVQLELVTSPQTVYVNRREADLFLSFFRPDGRGLISSHVGRFRLYLYGSPGYLAERGVPTCEADLANHVYVSYIEDLIQVDAVKWLDDVVEQPDVVFHSNSMIAQMNAAAGGAGLVLLPEFAVEGRTDLVQVLPEAVSTTRDLWINVHCDLQYAQRIRSVARYLAALFAADPKMQAGLERGMPDPMRSLHRHERHQDHARRPAGARTALGHATIPTPRAVGVP</sequence>
<dbReference type="RefSeq" id="WP_133768457.1">
    <property type="nucleotide sequence ID" value="NZ_SNZR01000011.1"/>
</dbReference>
<dbReference type="PANTHER" id="PTHR30537">
    <property type="entry name" value="HTH-TYPE TRANSCRIPTIONAL REGULATOR"/>
    <property type="match status" value="1"/>
</dbReference>
<keyword evidence="2" id="KW-0805">Transcription regulation</keyword>
<proteinExistence type="inferred from homology"/>
<evidence type="ECO:0000313" key="8">
    <source>
        <dbReference type="Proteomes" id="UP000295122"/>
    </source>
</evidence>
<dbReference type="AlphaFoldDB" id="A0A4R7C9M1"/>
<feature type="region of interest" description="Disordered" evidence="5">
    <location>
        <begin position="314"/>
        <end position="347"/>
    </location>
</feature>
<dbReference type="Pfam" id="PF03466">
    <property type="entry name" value="LysR_substrate"/>
    <property type="match status" value="1"/>
</dbReference>
<dbReference type="InterPro" id="IPR036390">
    <property type="entry name" value="WH_DNA-bd_sf"/>
</dbReference>